<name>A0A2A4GF99_9FLAO</name>
<protein>
    <recommendedName>
        <fullName evidence="2">Metallo-beta-lactamase domain-containing protein</fullName>
    </recommendedName>
</protein>
<evidence type="ECO:0000256" key="1">
    <source>
        <dbReference type="SAM" id="SignalP"/>
    </source>
</evidence>
<dbReference type="Pfam" id="PF00753">
    <property type="entry name" value="Lactamase_B"/>
    <property type="match status" value="1"/>
</dbReference>
<dbReference type="InterPro" id="IPR036866">
    <property type="entry name" value="RibonucZ/Hydroxyglut_hydro"/>
</dbReference>
<dbReference type="SUPFAM" id="SSF56281">
    <property type="entry name" value="Metallo-hydrolase/oxidoreductase"/>
    <property type="match status" value="1"/>
</dbReference>
<dbReference type="RefSeq" id="WP_245871761.1">
    <property type="nucleotide sequence ID" value="NZ_NBWU01000001.1"/>
</dbReference>
<comment type="caution">
    <text evidence="3">The sequence shown here is derived from an EMBL/GenBank/DDBJ whole genome shotgun (WGS) entry which is preliminary data.</text>
</comment>
<feature type="signal peptide" evidence="1">
    <location>
        <begin position="1"/>
        <end position="20"/>
    </location>
</feature>
<keyword evidence="4" id="KW-1185">Reference proteome</keyword>
<dbReference type="AlphaFoldDB" id="A0A2A4GF99"/>
<gene>
    <name evidence="3" type="ORF">B7P33_05075</name>
</gene>
<accession>A0A2A4GF99</accession>
<feature type="domain" description="Metallo-beta-lactamase" evidence="2">
    <location>
        <begin position="74"/>
        <end position="188"/>
    </location>
</feature>
<dbReference type="Proteomes" id="UP000219559">
    <property type="component" value="Unassembled WGS sequence"/>
</dbReference>
<dbReference type="Gene3D" id="3.60.15.10">
    <property type="entry name" value="Ribonuclease Z/Hydroxyacylglutathione hydrolase-like"/>
    <property type="match status" value="1"/>
</dbReference>
<organism evidence="3 4">
    <name type="scientific">Sediminicola luteus</name>
    <dbReference type="NCBI Taxonomy" id="319238"/>
    <lineage>
        <taxon>Bacteria</taxon>
        <taxon>Pseudomonadati</taxon>
        <taxon>Bacteroidota</taxon>
        <taxon>Flavobacteriia</taxon>
        <taxon>Flavobacteriales</taxon>
        <taxon>Flavobacteriaceae</taxon>
        <taxon>Sediminicola</taxon>
    </lineage>
</organism>
<proteinExistence type="predicted"/>
<sequence>MRTIRLIIVLLLLWGMPAKAQTIGGTLPPWQEGYLDIHHLSTGRGDCAYAVFPDGTSLLIDAGDTSDTHPRTVSERNTPRMPNADKSVSEWIVGYIQQFAPKKEKPELDYALITHYHDDHFGELDALRPRANDGDYALTGIMGVGHGIPIKTLIDRGYEYPLNLKDPEVQKRFGGDKFGMIPTLKELWKFTDYHAKNGLEHETLIAGSDTQIAMRYRPEAFPEFSVRNIAVNGQIWTGEGEKTYALFKSGDYPGENPLSSCIKISYGAFDYFTGGDIGGIDGLGQTDFNSVESHIAPVVGPVDVATLNHHGNRDSQNPFYVRSLRPRIWVQQLWSSDHPGEEVLRRILSTQTYPGPRDVFSTAMLTPNKLVIGGKLDRYKSQQGHILIRVVPGGSQYWVYILNDRNPKREITKIFGPYGSR</sequence>
<dbReference type="PANTHER" id="PTHR30619">
    <property type="entry name" value="DNA INTERNALIZATION/COMPETENCE PROTEIN COMEC/REC2"/>
    <property type="match status" value="1"/>
</dbReference>
<dbReference type="PANTHER" id="PTHR30619:SF1">
    <property type="entry name" value="RECOMBINATION PROTEIN 2"/>
    <property type="match status" value="1"/>
</dbReference>
<dbReference type="InterPro" id="IPR052159">
    <property type="entry name" value="Competence_DNA_uptake"/>
</dbReference>
<feature type="chain" id="PRO_5012065220" description="Metallo-beta-lactamase domain-containing protein" evidence="1">
    <location>
        <begin position="21"/>
        <end position="421"/>
    </location>
</feature>
<dbReference type="EMBL" id="NBWU01000001">
    <property type="protein sequence ID" value="PCE66668.1"/>
    <property type="molecule type" value="Genomic_DNA"/>
</dbReference>
<evidence type="ECO:0000313" key="3">
    <source>
        <dbReference type="EMBL" id="PCE66668.1"/>
    </source>
</evidence>
<evidence type="ECO:0000259" key="2">
    <source>
        <dbReference type="Pfam" id="PF00753"/>
    </source>
</evidence>
<reference evidence="3 4" key="1">
    <citation type="submission" date="2017-04" db="EMBL/GenBank/DDBJ databases">
        <title>A new member of the family Flavobacteriaceae isolated from ascidians.</title>
        <authorList>
            <person name="Chen L."/>
        </authorList>
    </citation>
    <scope>NUCLEOTIDE SEQUENCE [LARGE SCALE GENOMIC DNA]</scope>
    <source>
        <strain evidence="3 4">HQA918</strain>
    </source>
</reference>
<keyword evidence="1" id="KW-0732">Signal</keyword>
<dbReference type="InterPro" id="IPR001279">
    <property type="entry name" value="Metallo-B-lactamas"/>
</dbReference>
<evidence type="ECO:0000313" key="4">
    <source>
        <dbReference type="Proteomes" id="UP000219559"/>
    </source>
</evidence>